<sequence>MYFDKKLINTFVNVDNQEELFRFMSDSLYDSGCVKDFFYDGIVSRESEYPTGIQIGNVGFAIPHTDSKHVLESQICFVSLKKPILFADMTDINNKFPVNLVFMLAMKEPGDQIKSLQKLMEIFANEEVISFLLETDNKDEILNILKENGID</sequence>
<protein>
    <submittedName>
        <fullName evidence="2">PTS system galactitol-specific transporter subunit IIA</fullName>
    </submittedName>
</protein>
<dbReference type="PROSITE" id="PS51094">
    <property type="entry name" value="PTS_EIIA_TYPE_2"/>
    <property type="match status" value="1"/>
</dbReference>
<organism evidence="2">
    <name type="scientific">Streptococcus pneumoniae</name>
    <dbReference type="NCBI Taxonomy" id="1313"/>
    <lineage>
        <taxon>Bacteria</taxon>
        <taxon>Bacillati</taxon>
        <taxon>Bacillota</taxon>
        <taxon>Bacilli</taxon>
        <taxon>Lactobacillales</taxon>
        <taxon>Streptococcaceae</taxon>
        <taxon>Streptococcus</taxon>
    </lineage>
</organism>
<dbReference type="SUPFAM" id="SSF55804">
    <property type="entry name" value="Phoshotransferase/anion transport protein"/>
    <property type="match status" value="1"/>
</dbReference>
<name>A0A4J1TAD8_STREE</name>
<evidence type="ECO:0000313" key="2">
    <source>
        <dbReference type="EMBL" id="VNP27854.1"/>
    </source>
</evidence>
<dbReference type="Pfam" id="PF00359">
    <property type="entry name" value="PTS_EIIA_2"/>
    <property type="match status" value="1"/>
</dbReference>
<dbReference type="InterPro" id="IPR051541">
    <property type="entry name" value="PTS_SugarTrans_NitroReg"/>
</dbReference>
<dbReference type="AlphaFoldDB" id="A0A4J1TAD8"/>
<dbReference type="InterPro" id="IPR002178">
    <property type="entry name" value="PTS_EIIA_type-2_dom"/>
</dbReference>
<dbReference type="PANTHER" id="PTHR47738:SF3">
    <property type="entry name" value="PHOSPHOTRANSFERASE SYSTEM MANNITOL_FRUCTOSE-SPECIFIC IIA DOMAIN CONTAINING PROTEIN"/>
    <property type="match status" value="1"/>
</dbReference>
<gene>
    <name evidence="2" type="ORF">SAMEA3353533_01409</name>
</gene>
<evidence type="ECO:0000259" key="1">
    <source>
        <dbReference type="PROSITE" id="PS51094"/>
    </source>
</evidence>
<reference evidence="2" key="1">
    <citation type="submission" date="2019-04" db="EMBL/GenBank/DDBJ databases">
        <authorList>
            <consortium name="Pathogen Informatics"/>
        </authorList>
    </citation>
    <scope>NUCLEOTIDE SEQUENCE</scope>
    <source>
        <strain evidence="2">GPSC126</strain>
    </source>
</reference>
<dbReference type="InterPro" id="IPR016152">
    <property type="entry name" value="PTrfase/Anion_transptr"/>
</dbReference>
<accession>A0A4J1TAD8</accession>
<dbReference type="PANTHER" id="PTHR47738">
    <property type="entry name" value="PTS SYSTEM FRUCTOSE-LIKE EIIA COMPONENT-RELATED"/>
    <property type="match status" value="1"/>
</dbReference>
<dbReference type="EMBL" id="CAATGD010000003">
    <property type="protein sequence ID" value="VNP27854.1"/>
    <property type="molecule type" value="Genomic_DNA"/>
</dbReference>
<proteinExistence type="predicted"/>
<dbReference type="Gene3D" id="3.40.930.10">
    <property type="entry name" value="Mannitol-specific EII, Chain A"/>
    <property type="match status" value="1"/>
</dbReference>
<feature type="domain" description="PTS EIIA type-2" evidence="1">
    <location>
        <begin position="1"/>
        <end position="148"/>
    </location>
</feature>
<dbReference type="CDD" id="cd00211">
    <property type="entry name" value="PTS_IIA_fru"/>
    <property type="match status" value="1"/>
</dbReference>
<dbReference type="RefSeq" id="WP_000273453.1">
    <property type="nucleotide sequence ID" value="NZ_COAS02000084.1"/>
</dbReference>